<evidence type="ECO:0000313" key="7">
    <source>
        <dbReference type="Proteomes" id="UP000266720"/>
    </source>
</evidence>
<name>A0A3G1A801_9CREN</name>
<feature type="domain" description="NADH-quinone oxidoreductase subunit D" evidence="5">
    <location>
        <begin position="439"/>
        <end position="512"/>
    </location>
</feature>
<feature type="domain" description="NADH:ubiquinone oxidoreductase 30kDa subunit" evidence="4">
    <location>
        <begin position="16"/>
        <end position="124"/>
    </location>
</feature>
<feature type="binding site" evidence="3">
    <location>
        <position position="506"/>
    </location>
    <ligand>
        <name>Ni(2+)</name>
        <dbReference type="ChEBI" id="CHEBI:49786"/>
    </ligand>
</feature>
<proteinExistence type="predicted"/>
<dbReference type="SUPFAM" id="SSF56762">
    <property type="entry name" value="HydB/Nqo4-like"/>
    <property type="match status" value="1"/>
</dbReference>
<keyword evidence="3" id="KW-0533">Nickel</keyword>
<accession>A0A3G1A801</accession>
<dbReference type="PANTHER" id="PTHR43485:SF1">
    <property type="entry name" value="FORMATE HYDROGENLYASE SUBUNIT 5-RELATED"/>
    <property type="match status" value="1"/>
</dbReference>
<feature type="binding site" evidence="3">
    <location>
        <position position="217"/>
    </location>
    <ligand>
        <name>Fe cation</name>
        <dbReference type="ChEBI" id="CHEBI:24875"/>
    </ligand>
</feature>
<keyword evidence="3" id="KW-0408">Iron</keyword>
<dbReference type="Gene3D" id="3.30.460.80">
    <property type="entry name" value="NADH:ubiquinone oxidoreductase, 30kDa subunit"/>
    <property type="match status" value="1"/>
</dbReference>
<dbReference type="Proteomes" id="UP000266720">
    <property type="component" value="Chromosome"/>
</dbReference>
<dbReference type="GO" id="GO:0016151">
    <property type="term" value="F:nickel cation binding"/>
    <property type="evidence" value="ECO:0007669"/>
    <property type="project" value="InterPro"/>
</dbReference>
<dbReference type="Pfam" id="PF00329">
    <property type="entry name" value="Complex1_30kDa"/>
    <property type="match status" value="1"/>
</dbReference>
<dbReference type="InterPro" id="IPR037232">
    <property type="entry name" value="NADH_quin_OxRdtase_su_C/D-like"/>
</dbReference>
<dbReference type="PROSITE" id="PS00507">
    <property type="entry name" value="NI_HGENASE_L_1"/>
    <property type="match status" value="1"/>
</dbReference>
<keyword evidence="3" id="KW-0479">Metal-binding</keyword>
<keyword evidence="2" id="KW-0520">NAD</keyword>
<dbReference type="GO" id="GO:0048038">
    <property type="term" value="F:quinone binding"/>
    <property type="evidence" value="ECO:0007669"/>
    <property type="project" value="InterPro"/>
</dbReference>
<keyword evidence="3" id="KW-0460">Magnesium</keyword>
<dbReference type="RefSeq" id="WP_052886551.1">
    <property type="nucleotide sequence ID" value="NZ_CP007493.1"/>
</dbReference>
<feature type="binding site" evidence="3">
    <location>
        <position position="473"/>
    </location>
    <ligand>
        <name>Mg(2+)</name>
        <dbReference type="ChEBI" id="CHEBI:18420"/>
    </ligand>
</feature>
<dbReference type="STRING" id="697581.TCARB_0382"/>
<sequence length="539" mass="60850">MSGKIQSKMFVEPGTILDILKKEVDNGFSHLVTVTAVDLKESIELIYHLSDLKGNIKHVSTRIPRDKPEIATVTTLIPGADFYEREITDLFGISFYGKQTTTGRFILPECYPPGSPPPLLKNVDSNQVKDTLGKQETCEFKATTLHAPLSPESVVVPVGPYHPAFKEPEYFSLVTDGERIVKAFLRIGFVHRGIEKAAETRSYLRDIFLLERVCGICSASHSWCFVEAVEKLLGVEPPSRATYLRTIIAELERIHSHSLWLGLVGYWIGFESMFMWVWGIREEIMNLMEEISGNRVHKSFVAIGGVRRDVSDSLLRKIQEKTKEFGKQFENLLDTLVSSEEVIERTKGIGKYDIETARKYCTVGPVRRAAGELFDVRKLEPYGAYTEVDFEVPTEEEGDVYSLIKIRVKEVLESINIIHQLIEKMPSGNPVPSRYFMGTVPEGEAYGRIEAPRGELFYYVKANNTHNPYRVKIRTPTLANIQLVANILEGYSISDFPVIVTSIDPCFSCMDRVTVINSSTGEKTVLPVKLLKEKKEKVI</sequence>
<dbReference type="GO" id="GO:0051287">
    <property type="term" value="F:NAD binding"/>
    <property type="evidence" value="ECO:0007669"/>
    <property type="project" value="InterPro"/>
</dbReference>
<feature type="binding site" evidence="3">
    <location>
        <position position="195"/>
    </location>
    <ligand>
        <name>Mg(2+)</name>
        <dbReference type="ChEBI" id="CHEBI:18420"/>
    </ligand>
</feature>
<reference evidence="7" key="1">
    <citation type="book" date="2010" name="EXTREMOPHILES" publisher="0:0-0">
        <title>Complete genome sequences of ten hyperthermophilic archaea reveal their metabolic capabilities and possible ecological roles.</title>
        <editorList>
            <person name="?"/>
        </editorList>
        <authorList>
            <person name="Ravin N.V."/>
            <person name="Mardanov A.V."/>
            <person name="Bonch-Osmolovskaya E.A."/>
            <person name="Skryabin K.G."/>
        </authorList>
    </citation>
    <scope>NUCLEOTIDE SEQUENCE [LARGE SCALE GENOMIC DNA]</scope>
    <source>
        <strain evidence="7">1505</strain>
    </source>
</reference>
<dbReference type="SUPFAM" id="SSF143243">
    <property type="entry name" value="Nqo5-like"/>
    <property type="match status" value="1"/>
</dbReference>
<evidence type="ECO:0000256" key="1">
    <source>
        <dbReference type="ARBA" id="ARBA00023002"/>
    </source>
</evidence>
<feature type="binding site" evidence="3">
    <location>
        <position position="217"/>
    </location>
    <ligand>
        <name>Ni(2+)</name>
        <dbReference type="ChEBI" id="CHEBI:49786"/>
    </ligand>
</feature>
<dbReference type="InterPro" id="IPR001501">
    <property type="entry name" value="Ni-dep_hyd_lsu"/>
</dbReference>
<evidence type="ECO:0000256" key="3">
    <source>
        <dbReference type="PIRSR" id="PIRSR601501-1"/>
    </source>
</evidence>
<dbReference type="InterPro" id="IPR001268">
    <property type="entry name" value="NADH_UbQ_OxRdtase_30kDa_su"/>
</dbReference>
<gene>
    <name evidence="6" type="ORF">TCARB_0382</name>
</gene>
<dbReference type="GeneID" id="25405840"/>
<dbReference type="InterPro" id="IPR001135">
    <property type="entry name" value="NADH_Q_OxRdtase_suD"/>
</dbReference>
<organism evidence="6 7">
    <name type="scientific">Thermofilum adornatum 1505</name>
    <dbReference type="NCBI Taxonomy" id="697581"/>
    <lineage>
        <taxon>Archaea</taxon>
        <taxon>Thermoproteota</taxon>
        <taxon>Thermoprotei</taxon>
        <taxon>Thermofilales</taxon>
        <taxon>Thermofilaceae</taxon>
        <taxon>Thermofilum</taxon>
    </lineage>
</organism>
<dbReference type="PANTHER" id="PTHR43485">
    <property type="entry name" value="HYDROGENASE-4 COMPONENT G"/>
    <property type="match status" value="1"/>
</dbReference>
<dbReference type="Gene3D" id="1.10.645.10">
    <property type="entry name" value="Cytochrome-c3 Hydrogenase, chain B"/>
    <property type="match status" value="1"/>
</dbReference>
<dbReference type="KEGG" id="tcb:TCARB_0382"/>
<dbReference type="InterPro" id="IPR052197">
    <property type="entry name" value="ComplexI_49kDa-like"/>
</dbReference>
<dbReference type="EMBL" id="CP007493">
    <property type="protein sequence ID" value="AJB41454.1"/>
    <property type="molecule type" value="Genomic_DNA"/>
</dbReference>
<evidence type="ECO:0000256" key="2">
    <source>
        <dbReference type="ARBA" id="ARBA00023027"/>
    </source>
</evidence>
<feature type="binding site" evidence="3">
    <location>
        <position position="214"/>
    </location>
    <ligand>
        <name>Ni(2+)</name>
        <dbReference type="ChEBI" id="CHEBI:49786"/>
    </ligand>
</feature>
<comment type="cofactor">
    <cofactor evidence="3">
        <name>Fe cation</name>
        <dbReference type="ChEBI" id="CHEBI:24875"/>
    </cofactor>
</comment>
<dbReference type="GO" id="GO:0008901">
    <property type="term" value="F:ferredoxin hydrogenase activity"/>
    <property type="evidence" value="ECO:0007669"/>
    <property type="project" value="InterPro"/>
</dbReference>
<dbReference type="InterPro" id="IPR018194">
    <property type="entry name" value="Ni-dep_hyd_lsu_Ni_BS"/>
</dbReference>
<dbReference type="AlphaFoldDB" id="A0A3G1A801"/>
<evidence type="ECO:0000313" key="6">
    <source>
        <dbReference type="EMBL" id="AJB41454.1"/>
    </source>
</evidence>
<dbReference type="EC" id="1.6.5.3" evidence="6"/>
<evidence type="ECO:0000259" key="5">
    <source>
        <dbReference type="Pfam" id="PF00346"/>
    </source>
</evidence>
<feature type="binding site" evidence="3">
    <location>
        <position position="509"/>
    </location>
    <ligand>
        <name>Fe cation</name>
        <dbReference type="ChEBI" id="CHEBI:24875"/>
    </ligand>
</feature>
<feature type="domain" description="NADH-quinone oxidoreductase subunit D" evidence="5">
    <location>
        <begin position="268"/>
        <end position="429"/>
    </location>
</feature>
<dbReference type="InterPro" id="IPR029014">
    <property type="entry name" value="NiFe-Hase_large"/>
</dbReference>
<comment type="cofactor">
    <cofactor evidence="3">
        <name>Ni(2+)</name>
        <dbReference type="ChEBI" id="CHEBI:49786"/>
    </cofactor>
</comment>
<evidence type="ECO:0000259" key="4">
    <source>
        <dbReference type="Pfam" id="PF00329"/>
    </source>
</evidence>
<dbReference type="GO" id="GO:0008137">
    <property type="term" value="F:NADH dehydrogenase (ubiquinone) activity"/>
    <property type="evidence" value="ECO:0007669"/>
    <property type="project" value="InterPro"/>
</dbReference>
<dbReference type="Pfam" id="PF00346">
    <property type="entry name" value="Complex1_49kDa"/>
    <property type="match status" value="2"/>
</dbReference>
<dbReference type="GO" id="GO:0016651">
    <property type="term" value="F:oxidoreductase activity, acting on NAD(P)H"/>
    <property type="evidence" value="ECO:0007669"/>
    <property type="project" value="InterPro"/>
</dbReference>
<dbReference type="Pfam" id="PF00374">
    <property type="entry name" value="NiFeSe_Hases"/>
    <property type="match status" value="1"/>
</dbReference>
<protein>
    <submittedName>
        <fullName evidence="6">Membrane-bound hydrogenase, NuoD subunit</fullName>
        <ecNumber evidence="6">1.6.5.3</ecNumber>
    </submittedName>
</protein>
<keyword evidence="1 6" id="KW-0560">Oxidoreductase</keyword>